<dbReference type="Pfam" id="PF06742">
    <property type="entry name" value="DUF1214"/>
    <property type="match status" value="1"/>
</dbReference>
<evidence type="ECO:0000259" key="3">
    <source>
        <dbReference type="Pfam" id="PF06863"/>
    </source>
</evidence>
<dbReference type="Gene3D" id="2.60.40.1610">
    <property type="entry name" value="Domain of unknown function DUF1254"/>
    <property type="match status" value="1"/>
</dbReference>
<feature type="compositionally biased region" description="Low complexity" evidence="1">
    <location>
        <begin position="41"/>
        <end position="65"/>
    </location>
</feature>
<accession>A0A419W0N9</accession>
<dbReference type="PANTHER" id="PTHR36509:SF2">
    <property type="entry name" value="BLL3101 PROTEIN"/>
    <property type="match status" value="1"/>
</dbReference>
<feature type="domain" description="DUF1254" evidence="3">
    <location>
        <begin position="92"/>
        <end position="202"/>
    </location>
</feature>
<feature type="domain" description="DUF1214" evidence="2">
    <location>
        <begin position="277"/>
        <end position="359"/>
    </location>
</feature>
<dbReference type="EMBL" id="RAPO01000004">
    <property type="protein sequence ID" value="RKD89055.1"/>
    <property type="molecule type" value="Genomic_DNA"/>
</dbReference>
<dbReference type="PROSITE" id="PS51318">
    <property type="entry name" value="TAT"/>
    <property type="match status" value="1"/>
</dbReference>
<comment type="caution">
    <text evidence="4">The sequence shown here is derived from an EMBL/GenBank/DDBJ whole genome shotgun (WGS) entry which is preliminary data.</text>
</comment>
<sequence>MSNETNHTTPESSSELLRATRRNALRGAGLAGMLALGGGSATASRNSSEANTQEAETETSAADESVPVTWENFPRSQIHLMMENIVEQGGFGEFYHFPTIVGPEVRIAALPNRDTIYSIGVFDLTEPVTITKPDTGDRHQSMVVMDEDAYVKEAYQDSGEYTLTQDGVGTRYVWVIVRTFVDPNDPDDVATVNELQDELAVRQNSAGAFEIPNWDRQAHDELFDALVTVMKTMEDFSGAIGDVGEVNPVKYLLGSVTPGGVPEPETIYLQRIPDQNDGDTPHTFTVQDVPVDGFWSVTVYNSDGFLEENEYDAYSFNNVTAEPNDDGSVTIHFGGDPDEPNFLYTPAEWFYVVRLYGPREEILDGSYQFPDAEPLE</sequence>
<dbReference type="InterPro" id="IPR010679">
    <property type="entry name" value="DUF1254"/>
</dbReference>
<proteinExistence type="predicted"/>
<protein>
    <submittedName>
        <fullName evidence="4">Uncharacterized protein DUF1254</fullName>
    </submittedName>
</protein>
<dbReference type="SUPFAM" id="SSF160935">
    <property type="entry name" value="VPA0735-like"/>
    <property type="match status" value="1"/>
</dbReference>
<dbReference type="InterPro" id="IPR010621">
    <property type="entry name" value="DUF1214"/>
</dbReference>
<evidence type="ECO:0000259" key="2">
    <source>
        <dbReference type="Pfam" id="PF06742"/>
    </source>
</evidence>
<evidence type="ECO:0000313" key="4">
    <source>
        <dbReference type="EMBL" id="RKD89055.1"/>
    </source>
</evidence>
<dbReference type="Gene3D" id="2.60.120.600">
    <property type="entry name" value="Domain of unknown function DUF1214, C-terminal domain"/>
    <property type="match status" value="1"/>
</dbReference>
<reference evidence="4 5" key="1">
    <citation type="submission" date="2018-09" db="EMBL/GenBank/DDBJ databases">
        <title>Genomic Encyclopedia of Archaeal and Bacterial Type Strains, Phase II (KMG-II): from individual species to whole genera.</title>
        <authorList>
            <person name="Goeker M."/>
        </authorList>
    </citation>
    <scope>NUCLEOTIDE SEQUENCE [LARGE SCALE GENOMIC DNA]</scope>
    <source>
        <strain evidence="4 5">DSM 13151</strain>
    </source>
</reference>
<dbReference type="PANTHER" id="PTHR36509">
    <property type="entry name" value="BLL3101 PROTEIN"/>
    <property type="match status" value="1"/>
</dbReference>
<dbReference type="AlphaFoldDB" id="A0A419W0N9"/>
<dbReference type="InterPro" id="IPR037049">
    <property type="entry name" value="DUF1214_C_sf"/>
</dbReference>
<gene>
    <name evidence="4" type="ORF">ATJ93_3877</name>
</gene>
<dbReference type="Proteomes" id="UP000283805">
    <property type="component" value="Unassembled WGS sequence"/>
</dbReference>
<feature type="region of interest" description="Disordered" evidence="1">
    <location>
        <begin position="40"/>
        <end position="65"/>
    </location>
</feature>
<keyword evidence="5" id="KW-1185">Reference proteome</keyword>
<dbReference type="RefSeq" id="WP_245977695.1">
    <property type="nucleotide sequence ID" value="NZ_RAPO01000004.1"/>
</dbReference>
<dbReference type="InterPro" id="IPR006311">
    <property type="entry name" value="TAT_signal"/>
</dbReference>
<evidence type="ECO:0000256" key="1">
    <source>
        <dbReference type="SAM" id="MobiDB-lite"/>
    </source>
</evidence>
<dbReference type="InterPro" id="IPR037050">
    <property type="entry name" value="DUF1254_sf"/>
</dbReference>
<name>A0A419W0N9_9EURY</name>
<evidence type="ECO:0000313" key="5">
    <source>
        <dbReference type="Proteomes" id="UP000283805"/>
    </source>
</evidence>
<dbReference type="Pfam" id="PF06863">
    <property type="entry name" value="DUF1254"/>
    <property type="match status" value="1"/>
</dbReference>
<organism evidence="4 5">
    <name type="scientific">Halopiger aswanensis</name>
    <dbReference type="NCBI Taxonomy" id="148449"/>
    <lineage>
        <taxon>Archaea</taxon>
        <taxon>Methanobacteriati</taxon>
        <taxon>Methanobacteriota</taxon>
        <taxon>Stenosarchaea group</taxon>
        <taxon>Halobacteria</taxon>
        <taxon>Halobacteriales</taxon>
        <taxon>Natrialbaceae</taxon>
        <taxon>Halopiger</taxon>
    </lineage>
</organism>